<evidence type="ECO:0000313" key="3">
    <source>
        <dbReference type="Proteomes" id="UP000249417"/>
    </source>
</evidence>
<comment type="caution">
    <text evidence="2">The sequence shown here is derived from an EMBL/GenBank/DDBJ whole genome shotgun (WGS) entry which is preliminary data.</text>
</comment>
<name>A0A2W5MT61_9BACT</name>
<keyword evidence="1" id="KW-1133">Transmembrane helix</keyword>
<protein>
    <submittedName>
        <fullName evidence="2">Uncharacterized protein</fullName>
    </submittedName>
</protein>
<dbReference type="EMBL" id="QFQB01000119">
    <property type="protein sequence ID" value="PZQ43954.1"/>
    <property type="molecule type" value="Genomic_DNA"/>
</dbReference>
<proteinExistence type="predicted"/>
<gene>
    <name evidence="2" type="ORF">DI551_11140</name>
</gene>
<reference evidence="2 3" key="1">
    <citation type="submission" date="2017-08" db="EMBL/GenBank/DDBJ databases">
        <title>Infants hospitalized years apart are colonized by the same room-sourced microbial strains.</title>
        <authorList>
            <person name="Brooks B."/>
            <person name="Olm M.R."/>
            <person name="Firek B.A."/>
            <person name="Baker R."/>
            <person name="Thomas B.C."/>
            <person name="Morowitz M.J."/>
            <person name="Banfield J.F."/>
        </authorList>
    </citation>
    <scope>NUCLEOTIDE SEQUENCE [LARGE SCALE GENOMIC DNA]</scope>
    <source>
        <strain evidence="2">S2_005_002_R2_29</strain>
    </source>
</reference>
<keyword evidence="1" id="KW-0472">Membrane</keyword>
<accession>A0A2W5MT61</accession>
<keyword evidence="1" id="KW-0812">Transmembrane</keyword>
<evidence type="ECO:0000256" key="1">
    <source>
        <dbReference type="SAM" id="Phobius"/>
    </source>
</evidence>
<organism evidence="2 3">
    <name type="scientific">Micavibrio aeruginosavorus</name>
    <dbReference type="NCBI Taxonomy" id="349221"/>
    <lineage>
        <taxon>Bacteria</taxon>
        <taxon>Pseudomonadati</taxon>
        <taxon>Bdellovibrionota</taxon>
        <taxon>Bdellovibrionia</taxon>
        <taxon>Bdellovibrionales</taxon>
        <taxon>Pseudobdellovibrionaceae</taxon>
        <taxon>Micavibrio</taxon>
    </lineage>
</organism>
<dbReference type="Proteomes" id="UP000249417">
    <property type="component" value="Unassembled WGS sequence"/>
</dbReference>
<evidence type="ECO:0000313" key="2">
    <source>
        <dbReference type="EMBL" id="PZQ43954.1"/>
    </source>
</evidence>
<sequence>MDNLCLTVDRKIVRTEETSSFRRYFYPQIHDLSKSCWVGNQSLPRAYVPQIQPLFNGEINMKGILLWLVGIPIPIIILLYIFNVL</sequence>
<dbReference type="AlphaFoldDB" id="A0A2W5MT61"/>
<feature type="transmembrane region" description="Helical" evidence="1">
    <location>
        <begin position="64"/>
        <end position="82"/>
    </location>
</feature>